<sequence>MKLLKIKNKSSIIIIIIMNEERNQPEFMVFDNKIENKYPKIPDKFSSVIHTYISDVNEDDYIKTRENLEQIISKLSLIDFCQCISNFLYHLRGDTRQILYFINLRLKFEEPSRPVEFSEKIYIDILKNLTYCFIYLLKNISKHIKKDGDKDVLMQNVLRLQTSQIYIKEFPGIEKIFIKNIFNPYLQQIQTFLELPLSQIISFLDTCIYLVFSKSQNITREKGLIKERPYLLNVNEIILESKKKISEKNKEINELTIKKIIKHFGCQFGVESEDISTLYENTIFSEKLFIFNNKTNLIFFPAFTNIYKKLFNRLKNIIKKEYPKFWTKFNQKYSNFLEEKTQELFESLFESKYYKGIFIDGIHETDGLIQYRDYLFIIECKKSEMRESSKRGGLESYKTDVKSILKGAMDQLFHRKKYVENKPIIELFDSNKKNKKKVGEIKIKDISKILYISVTFEDIPVVLGQKYYFPELKLNYNIEDLVTISIKSLILLSSMLAHPILFLHYLFLRNHFIINSGNIILFYEEIDLLGVYFKDLLSIEYYHELIAFSDIGWDIREFIFIDHLRDINPLEKFNPAYYRYKKFFYFMNSLTNFDKKNLIDLTLYLLSLQPEEIQRVNNYLVRFLRKGYRLKKEPKTILFSLPEFKVLIILSLYKDNIKEYNYNKVIKNPPKELMTPSKGFKKIFILGLNKNLSDIKVKLIQQ</sequence>
<organism evidence="1">
    <name type="scientific">marine sediment metagenome</name>
    <dbReference type="NCBI Taxonomy" id="412755"/>
    <lineage>
        <taxon>unclassified sequences</taxon>
        <taxon>metagenomes</taxon>
        <taxon>ecological metagenomes</taxon>
    </lineage>
</organism>
<proteinExistence type="predicted"/>
<evidence type="ECO:0000313" key="1">
    <source>
        <dbReference type="EMBL" id="KKN38397.1"/>
    </source>
</evidence>
<dbReference type="AlphaFoldDB" id="A0A0F9QN22"/>
<comment type="caution">
    <text evidence="1">The sequence shown here is derived from an EMBL/GenBank/DDBJ whole genome shotgun (WGS) entry which is preliminary data.</text>
</comment>
<name>A0A0F9QN22_9ZZZZ</name>
<accession>A0A0F9QN22</accession>
<gene>
    <name evidence="1" type="ORF">LCGC14_0753740</name>
</gene>
<protein>
    <recommendedName>
        <fullName evidence="2">NERD domain-containing protein</fullName>
    </recommendedName>
</protein>
<evidence type="ECO:0008006" key="2">
    <source>
        <dbReference type="Google" id="ProtNLM"/>
    </source>
</evidence>
<dbReference type="EMBL" id="LAZR01001832">
    <property type="protein sequence ID" value="KKN38397.1"/>
    <property type="molecule type" value="Genomic_DNA"/>
</dbReference>
<reference evidence="1" key="1">
    <citation type="journal article" date="2015" name="Nature">
        <title>Complex archaea that bridge the gap between prokaryotes and eukaryotes.</title>
        <authorList>
            <person name="Spang A."/>
            <person name="Saw J.H."/>
            <person name="Jorgensen S.L."/>
            <person name="Zaremba-Niedzwiedzka K."/>
            <person name="Martijn J."/>
            <person name="Lind A.E."/>
            <person name="van Eijk R."/>
            <person name="Schleper C."/>
            <person name="Guy L."/>
            <person name="Ettema T.J."/>
        </authorList>
    </citation>
    <scope>NUCLEOTIDE SEQUENCE</scope>
</reference>